<evidence type="ECO:0000256" key="5">
    <source>
        <dbReference type="ARBA" id="ARBA00022692"/>
    </source>
</evidence>
<dbReference type="PROSITE" id="PS50857">
    <property type="entry name" value="COX2_CUA"/>
    <property type="match status" value="1"/>
</dbReference>
<keyword evidence="7" id="KW-1278">Translocase</keyword>
<gene>
    <name evidence="17" type="ORF">GCM10010276_21310</name>
</gene>
<comment type="catalytic activity">
    <reaction evidence="14">
        <text>4 Fe(II)-[cytochrome c] + O2 + 8 H(+)(in) = 4 Fe(III)-[cytochrome c] + 2 H2O + 4 H(+)(out)</text>
        <dbReference type="Rhea" id="RHEA:11436"/>
        <dbReference type="Rhea" id="RHEA-COMP:10350"/>
        <dbReference type="Rhea" id="RHEA-COMP:14399"/>
        <dbReference type="ChEBI" id="CHEBI:15377"/>
        <dbReference type="ChEBI" id="CHEBI:15378"/>
        <dbReference type="ChEBI" id="CHEBI:15379"/>
        <dbReference type="ChEBI" id="CHEBI:29033"/>
        <dbReference type="ChEBI" id="CHEBI:29034"/>
        <dbReference type="EC" id="7.1.1.9"/>
    </reaction>
</comment>
<dbReference type="RefSeq" id="WP_344399900.1">
    <property type="nucleotide sequence ID" value="NZ_BAAASG010000006.1"/>
</dbReference>
<evidence type="ECO:0000256" key="1">
    <source>
        <dbReference type="ARBA" id="ARBA00004141"/>
    </source>
</evidence>
<evidence type="ECO:0000259" key="16">
    <source>
        <dbReference type="PROSITE" id="PS50857"/>
    </source>
</evidence>
<dbReference type="PANTHER" id="PTHR22888:SF9">
    <property type="entry name" value="CYTOCHROME C OXIDASE SUBUNIT 2"/>
    <property type="match status" value="1"/>
</dbReference>
<keyword evidence="8" id="KW-0249">Electron transport</keyword>
<dbReference type="Proteomes" id="UP001501777">
    <property type="component" value="Unassembled WGS sequence"/>
</dbReference>
<evidence type="ECO:0000256" key="14">
    <source>
        <dbReference type="ARBA" id="ARBA00047816"/>
    </source>
</evidence>
<dbReference type="InterPro" id="IPR002429">
    <property type="entry name" value="CcO_II-like_C"/>
</dbReference>
<evidence type="ECO:0000256" key="6">
    <source>
        <dbReference type="ARBA" id="ARBA00022723"/>
    </source>
</evidence>
<dbReference type="SUPFAM" id="SSF49503">
    <property type="entry name" value="Cupredoxins"/>
    <property type="match status" value="1"/>
</dbReference>
<feature type="domain" description="Cytochrome oxidase subunit II copper A binding" evidence="16">
    <location>
        <begin position="86"/>
        <end position="209"/>
    </location>
</feature>
<dbReference type="PANTHER" id="PTHR22888">
    <property type="entry name" value="CYTOCHROME C OXIDASE, SUBUNIT II"/>
    <property type="match status" value="1"/>
</dbReference>
<accession>A0ABP5YRY7</accession>
<evidence type="ECO:0000256" key="9">
    <source>
        <dbReference type="ARBA" id="ARBA00022989"/>
    </source>
</evidence>
<evidence type="ECO:0000256" key="4">
    <source>
        <dbReference type="ARBA" id="ARBA00022448"/>
    </source>
</evidence>
<dbReference type="Gene3D" id="2.60.40.420">
    <property type="entry name" value="Cupredoxins - blue copper proteins"/>
    <property type="match status" value="1"/>
</dbReference>
<evidence type="ECO:0000256" key="12">
    <source>
        <dbReference type="ARBA" id="ARBA00024688"/>
    </source>
</evidence>
<name>A0ABP5YRY7_STRLO</name>
<dbReference type="PROSITE" id="PS00078">
    <property type="entry name" value="COX2"/>
    <property type="match status" value="1"/>
</dbReference>
<sequence length="219" mass="24719">MNQRHVFGQVFTLETAIASFVFVTILVLLLVAVVRRRARPGTEPSQRTERPRLESYYLGALGAIAVFLVVFTALANQRQQQSDHHLPTTHVDVTAFQWCWSFGYPDSPGGRTAVSGTCRHGDLPTLVVPTGRNIKVRLTSKDVIHSMWIPALRYKMDVFPNHHNSFTLAFDREGRWRGRCAEFCGLRHRTMDFWIKAVSPDEFRKWVQSHAAGATGAAA</sequence>
<dbReference type="InterPro" id="IPR008972">
    <property type="entry name" value="Cupredoxin"/>
</dbReference>
<comment type="similarity">
    <text evidence="2">Belongs to the cytochrome c oxidase subunit 2 family.</text>
</comment>
<evidence type="ECO:0000256" key="10">
    <source>
        <dbReference type="ARBA" id="ARBA00023008"/>
    </source>
</evidence>
<reference evidence="18" key="1">
    <citation type="journal article" date="2019" name="Int. J. Syst. Evol. Microbiol.">
        <title>The Global Catalogue of Microorganisms (GCM) 10K type strain sequencing project: providing services to taxonomists for standard genome sequencing and annotation.</title>
        <authorList>
            <consortium name="The Broad Institute Genomics Platform"/>
            <consortium name="The Broad Institute Genome Sequencing Center for Infectious Disease"/>
            <person name="Wu L."/>
            <person name="Ma J."/>
        </authorList>
    </citation>
    <scope>NUCLEOTIDE SEQUENCE [LARGE SCALE GENOMIC DNA]</scope>
    <source>
        <strain evidence="18">JCM 4395</strain>
    </source>
</reference>
<comment type="function">
    <text evidence="12">Subunits I and II form the functional core of the enzyme complex. Electrons originating in cytochrome c are transferred via heme a and Cu(A) to the binuclear center formed by heme a3 and Cu(B).</text>
</comment>
<feature type="transmembrane region" description="Helical" evidence="15">
    <location>
        <begin position="55"/>
        <end position="75"/>
    </location>
</feature>
<comment type="caution">
    <text evidence="17">The sequence shown here is derived from an EMBL/GenBank/DDBJ whole genome shotgun (WGS) entry which is preliminary data.</text>
</comment>
<evidence type="ECO:0000256" key="2">
    <source>
        <dbReference type="ARBA" id="ARBA00007866"/>
    </source>
</evidence>
<keyword evidence="5 15" id="KW-0812">Transmembrane</keyword>
<evidence type="ECO:0000256" key="3">
    <source>
        <dbReference type="ARBA" id="ARBA00012949"/>
    </source>
</evidence>
<keyword evidence="6" id="KW-0479">Metal-binding</keyword>
<evidence type="ECO:0000256" key="8">
    <source>
        <dbReference type="ARBA" id="ARBA00022982"/>
    </source>
</evidence>
<dbReference type="InterPro" id="IPR045187">
    <property type="entry name" value="CcO_II"/>
</dbReference>
<keyword evidence="11 15" id="KW-0472">Membrane</keyword>
<keyword evidence="9 15" id="KW-1133">Transmembrane helix</keyword>
<organism evidence="17 18">
    <name type="scientific">Streptomyces longisporus</name>
    <dbReference type="NCBI Taxonomy" id="1948"/>
    <lineage>
        <taxon>Bacteria</taxon>
        <taxon>Bacillati</taxon>
        <taxon>Actinomycetota</taxon>
        <taxon>Actinomycetes</taxon>
        <taxon>Kitasatosporales</taxon>
        <taxon>Streptomycetaceae</taxon>
        <taxon>Streptomyces</taxon>
    </lineage>
</organism>
<feature type="transmembrane region" description="Helical" evidence="15">
    <location>
        <begin position="16"/>
        <end position="34"/>
    </location>
</feature>
<evidence type="ECO:0000256" key="13">
    <source>
        <dbReference type="ARBA" id="ARBA00031399"/>
    </source>
</evidence>
<evidence type="ECO:0000256" key="11">
    <source>
        <dbReference type="ARBA" id="ARBA00023136"/>
    </source>
</evidence>
<keyword evidence="4" id="KW-0813">Transport</keyword>
<dbReference type="EC" id="7.1.1.9" evidence="3"/>
<dbReference type="EMBL" id="BAAASG010000006">
    <property type="protein sequence ID" value="GAA2483535.1"/>
    <property type="molecule type" value="Genomic_DNA"/>
</dbReference>
<evidence type="ECO:0000256" key="7">
    <source>
        <dbReference type="ARBA" id="ARBA00022967"/>
    </source>
</evidence>
<dbReference type="Gene3D" id="1.10.287.90">
    <property type="match status" value="1"/>
</dbReference>
<evidence type="ECO:0000313" key="17">
    <source>
        <dbReference type="EMBL" id="GAA2483535.1"/>
    </source>
</evidence>
<dbReference type="PRINTS" id="PR01166">
    <property type="entry name" value="CYCOXIDASEII"/>
</dbReference>
<dbReference type="Pfam" id="PF00116">
    <property type="entry name" value="COX2"/>
    <property type="match status" value="1"/>
</dbReference>
<protein>
    <recommendedName>
        <fullName evidence="3">cytochrome-c oxidase</fullName>
        <ecNumber evidence="3">7.1.1.9</ecNumber>
    </recommendedName>
    <alternativeName>
        <fullName evidence="13">Cytochrome aa3 subunit 2</fullName>
    </alternativeName>
</protein>
<keyword evidence="10" id="KW-0186">Copper</keyword>
<dbReference type="InterPro" id="IPR001505">
    <property type="entry name" value="Copper_CuA"/>
</dbReference>
<dbReference type="InterPro" id="IPR036257">
    <property type="entry name" value="Cyt_c_oxidase_su2_TM_sf"/>
</dbReference>
<evidence type="ECO:0000313" key="18">
    <source>
        <dbReference type="Proteomes" id="UP001501777"/>
    </source>
</evidence>
<evidence type="ECO:0000256" key="15">
    <source>
        <dbReference type="SAM" id="Phobius"/>
    </source>
</evidence>
<comment type="subcellular location">
    <subcellularLocation>
        <location evidence="1">Membrane</location>
        <topology evidence="1">Multi-pass membrane protein</topology>
    </subcellularLocation>
</comment>
<proteinExistence type="inferred from homology"/>
<keyword evidence="18" id="KW-1185">Reference proteome</keyword>